<dbReference type="PANTHER" id="PTHR12858">
    <property type="entry name" value="RIBOSOME BIOGENESIS PROTEIN"/>
    <property type="match status" value="1"/>
</dbReference>
<dbReference type="Pfam" id="PF04950">
    <property type="entry name" value="RIBIOP_C"/>
    <property type="match status" value="1"/>
</dbReference>
<dbReference type="InterPro" id="IPR039761">
    <property type="entry name" value="Bms1/Tsr1"/>
</dbReference>
<dbReference type="GO" id="GO:0003924">
    <property type="term" value="F:GTPase activity"/>
    <property type="evidence" value="ECO:0007669"/>
    <property type="project" value="TreeGrafter"/>
</dbReference>
<organism evidence="2 3">
    <name type="scientific">Portunus trituberculatus</name>
    <name type="common">Swimming crab</name>
    <name type="synonym">Neptunus trituberculatus</name>
    <dbReference type="NCBI Taxonomy" id="210409"/>
    <lineage>
        <taxon>Eukaryota</taxon>
        <taxon>Metazoa</taxon>
        <taxon>Ecdysozoa</taxon>
        <taxon>Arthropoda</taxon>
        <taxon>Crustacea</taxon>
        <taxon>Multicrustacea</taxon>
        <taxon>Malacostraca</taxon>
        <taxon>Eumalacostraca</taxon>
        <taxon>Eucarida</taxon>
        <taxon>Decapoda</taxon>
        <taxon>Pleocyemata</taxon>
        <taxon>Brachyura</taxon>
        <taxon>Eubrachyura</taxon>
        <taxon>Portunoidea</taxon>
        <taxon>Portunidae</taxon>
        <taxon>Portuninae</taxon>
        <taxon>Portunus</taxon>
    </lineage>
</organism>
<proteinExistence type="predicted"/>
<protein>
    <submittedName>
        <fullName evidence="2">Ribosome biogenesis protein BMS1</fullName>
    </submittedName>
</protein>
<dbReference type="InterPro" id="IPR007034">
    <property type="entry name" value="BMS1_TSR1_C"/>
</dbReference>
<dbReference type="AlphaFoldDB" id="A0A5B7FUF8"/>
<evidence type="ECO:0000313" key="2">
    <source>
        <dbReference type="EMBL" id="MPC48959.1"/>
    </source>
</evidence>
<sequence length="321" mass="37368">MVKTSKTLQKTFSFIDSAMELLQKYDPNPKRSSNQMEQLDHPLHPPDLQVRQLKLGHQLQVTSLKDIIHLLYTQPLNRAEFEGLDDEARVQYEGYRPGMYVRMEFEKFPCEFITNFNASYPVIVGGLLENESNMGFIRIRIKLHRWYPKILKNRDPLILSLGWRRFQTLMYYAKREDNFRMRSLKYARKYMHVEAMCWGPITSVNTGFVALQNITDRVPEFRIAANGVVLEADQSCKIVKKLKLMGTPEKILKKTAFIKDMFHSDTEIAKFEGAKIETQSGIRGIIKKFQGDRGHFRATFEDVIKMSGKVFLVCMCVCVFT</sequence>
<dbReference type="GO" id="GO:0034511">
    <property type="term" value="F:U3 snoRNA binding"/>
    <property type="evidence" value="ECO:0007669"/>
    <property type="project" value="TreeGrafter"/>
</dbReference>
<accession>A0A5B7FUF8</accession>
<dbReference type="GO" id="GO:0030686">
    <property type="term" value="C:90S preribosome"/>
    <property type="evidence" value="ECO:0007669"/>
    <property type="project" value="TreeGrafter"/>
</dbReference>
<feature type="domain" description="Ribosome biogenesis protein BMS1/TSR1 C-terminal" evidence="1">
    <location>
        <begin position="38"/>
        <end position="313"/>
    </location>
</feature>
<name>A0A5B7FUF8_PORTR</name>
<comment type="caution">
    <text evidence="2">The sequence shown here is derived from an EMBL/GenBank/DDBJ whole genome shotgun (WGS) entry which is preliminary data.</text>
</comment>
<dbReference type="Proteomes" id="UP000324222">
    <property type="component" value="Unassembled WGS sequence"/>
</dbReference>
<reference evidence="2 3" key="1">
    <citation type="submission" date="2019-05" db="EMBL/GenBank/DDBJ databases">
        <title>Another draft genome of Portunus trituberculatus and its Hox gene families provides insights of decapod evolution.</title>
        <authorList>
            <person name="Jeong J.-H."/>
            <person name="Song I."/>
            <person name="Kim S."/>
            <person name="Choi T."/>
            <person name="Kim D."/>
            <person name="Ryu S."/>
            <person name="Kim W."/>
        </authorList>
    </citation>
    <scope>NUCLEOTIDE SEQUENCE [LARGE SCALE GENOMIC DNA]</scope>
    <source>
        <tissue evidence="2">Muscle</tissue>
    </source>
</reference>
<dbReference type="SMART" id="SM01362">
    <property type="entry name" value="DUF663"/>
    <property type="match status" value="1"/>
</dbReference>
<dbReference type="GO" id="GO:0000462">
    <property type="term" value="P:maturation of SSU-rRNA from tricistronic rRNA transcript (SSU-rRNA, 5.8S rRNA, LSU-rRNA)"/>
    <property type="evidence" value="ECO:0007669"/>
    <property type="project" value="TreeGrafter"/>
</dbReference>
<evidence type="ECO:0000313" key="3">
    <source>
        <dbReference type="Proteomes" id="UP000324222"/>
    </source>
</evidence>
<gene>
    <name evidence="2" type="primary">BMS1_0</name>
    <name evidence="2" type="ORF">E2C01_042745</name>
</gene>
<dbReference type="EMBL" id="VSRR010008578">
    <property type="protein sequence ID" value="MPC48959.1"/>
    <property type="molecule type" value="Genomic_DNA"/>
</dbReference>
<dbReference type="GO" id="GO:0005525">
    <property type="term" value="F:GTP binding"/>
    <property type="evidence" value="ECO:0007669"/>
    <property type="project" value="TreeGrafter"/>
</dbReference>
<evidence type="ECO:0000259" key="1">
    <source>
        <dbReference type="SMART" id="SM01362"/>
    </source>
</evidence>
<dbReference type="OrthoDB" id="10260897at2759"/>
<keyword evidence="3" id="KW-1185">Reference proteome</keyword>
<dbReference type="GO" id="GO:0000479">
    <property type="term" value="P:endonucleolytic cleavage of tricistronic rRNA transcript (SSU-rRNA, 5.8S rRNA, LSU-rRNA)"/>
    <property type="evidence" value="ECO:0007669"/>
    <property type="project" value="TreeGrafter"/>
</dbReference>
<dbReference type="PANTHER" id="PTHR12858:SF2">
    <property type="entry name" value="RIBOSOME BIOGENESIS PROTEIN BMS1 HOMOLOG"/>
    <property type="match status" value="1"/>
</dbReference>